<protein>
    <submittedName>
        <fullName evidence="2">Uncharacterized protein</fullName>
    </submittedName>
</protein>
<sequence length="138" mass="16155">MDRMIERIDKLAERLDQAERRTSELEDEQTMMASRQIKTDKLLRALHAKAEDLEARSWRNNVRIVGVTESTNIDSMERFVEQLLTDVLGRETFSTSWRSNEHTAHWRCSRSQATPNIRLWCSSLITGIETQHCEKHAN</sequence>
<reference evidence="2" key="1">
    <citation type="journal article" date="2022" name="bioRxiv">
        <title>Sequencing and chromosome-scale assembly of the giantPleurodeles waltlgenome.</title>
        <authorList>
            <person name="Brown T."/>
            <person name="Elewa A."/>
            <person name="Iarovenko S."/>
            <person name="Subramanian E."/>
            <person name="Araus A.J."/>
            <person name="Petzold A."/>
            <person name="Susuki M."/>
            <person name="Suzuki K.-i.T."/>
            <person name="Hayashi T."/>
            <person name="Toyoda A."/>
            <person name="Oliveira C."/>
            <person name="Osipova E."/>
            <person name="Leigh N.D."/>
            <person name="Simon A."/>
            <person name="Yun M.H."/>
        </authorList>
    </citation>
    <scope>NUCLEOTIDE SEQUENCE</scope>
    <source>
        <strain evidence="2">20211129_DDA</strain>
        <tissue evidence="2">Liver</tissue>
    </source>
</reference>
<dbReference type="Gene3D" id="3.30.70.1820">
    <property type="entry name" value="L1 transposable element, RRM domain"/>
    <property type="match status" value="1"/>
</dbReference>
<accession>A0AAV7PX84</accession>
<keyword evidence="1" id="KW-0175">Coiled coil</keyword>
<keyword evidence="3" id="KW-1185">Reference proteome</keyword>
<dbReference type="AlphaFoldDB" id="A0AAV7PX84"/>
<comment type="caution">
    <text evidence="2">The sequence shown here is derived from an EMBL/GenBank/DDBJ whole genome shotgun (WGS) entry which is preliminary data.</text>
</comment>
<evidence type="ECO:0000256" key="1">
    <source>
        <dbReference type="SAM" id="Coils"/>
    </source>
</evidence>
<feature type="coiled-coil region" evidence="1">
    <location>
        <begin position="1"/>
        <end position="28"/>
    </location>
</feature>
<dbReference type="EMBL" id="JANPWB010000011">
    <property type="protein sequence ID" value="KAJ1132706.1"/>
    <property type="molecule type" value="Genomic_DNA"/>
</dbReference>
<name>A0AAV7PX84_PLEWA</name>
<organism evidence="2 3">
    <name type="scientific">Pleurodeles waltl</name>
    <name type="common">Iberian ribbed newt</name>
    <dbReference type="NCBI Taxonomy" id="8319"/>
    <lineage>
        <taxon>Eukaryota</taxon>
        <taxon>Metazoa</taxon>
        <taxon>Chordata</taxon>
        <taxon>Craniata</taxon>
        <taxon>Vertebrata</taxon>
        <taxon>Euteleostomi</taxon>
        <taxon>Amphibia</taxon>
        <taxon>Batrachia</taxon>
        <taxon>Caudata</taxon>
        <taxon>Salamandroidea</taxon>
        <taxon>Salamandridae</taxon>
        <taxon>Pleurodelinae</taxon>
        <taxon>Pleurodeles</taxon>
    </lineage>
</organism>
<evidence type="ECO:0000313" key="2">
    <source>
        <dbReference type="EMBL" id="KAJ1132706.1"/>
    </source>
</evidence>
<dbReference type="InterPro" id="IPR004244">
    <property type="entry name" value="Transposase_22"/>
</dbReference>
<proteinExistence type="predicted"/>
<evidence type="ECO:0000313" key="3">
    <source>
        <dbReference type="Proteomes" id="UP001066276"/>
    </source>
</evidence>
<gene>
    <name evidence="2" type="ORF">NDU88_011009</name>
</gene>
<dbReference type="PANTHER" id="PTHR11505">
    <property type="entry name" value="L1 TRANSPOSABLE ELEMENT-RELATED"/>
    <property type="match status" value="1"/>
</dbReference>
<dbReference type="Proteomes" id="UP001066276">
    <property type="component" value="Chromosome 7"/>
</dbReference>